<accession>A0ABY3G9V5</accession>
<reference evidence="3 4" key="1">
    <citation type="submission" date="2019-07" db="EMBL/GenBank/DDBJ databases">
        <title>Rapid identification of Enteric Bacteria from Whole Genome Sequences (WGS) using Average Nucleotide Identity (ANI).</title>
        <authorList>
            <person name="Lane C."/>
        </authorList>
    </citation>
    <scope>NUCLEOTIDE SEQUENCE [LARGE SCALE GENOMIC DNA]</scope>
    <source>
        <strain evidence="3 4">2013D-9588</strain>
    </source>
</reference>
<dbReference type="EMBL" id="VOAV01000013">
    <property type="protein sequence ID" value="TWO30286.1"/>
    <property type="molecule type" value="Genomic_DNA"/>
</dbReference>
<proteinExistence type="predicted"/>
<dbReference type="InterPro" id="IPR046866">
    <property type="entry name" value="FapA_N"/>
</dbReference>
<comment type="caution">
    <text evidence="3">The sequence shown here is derived from an EMBL/GenBank/DDBJ whole genome shotgun (WGS) entry which is preliminary data.</text>
</comment>
<evidence type="ECO:0000313" key="3">
    <source>
        <dbReference type="EMBL" id="TWO30286.1"/>
    </source>
</evidence>
<keyword evidence="4" id="KW-1185">Reference proteome</keyword>
<gene>
    <name evidence="3" type="ORF">XK09_02915</name>
</gene>
<feature type="domain" description="Flagellar Assembly Protein A N-terminal region" evidence="2">
    <location>
        <begin position="127"/>
        <end position="285"/>
    </location>
</feature>
<organism evidence="3 4">
    <name type="scientific">Campylobacter lanienae</name>
    <dbReference type="NCBI Taxonomy" id="75658"/>
    <lineage>
        <taxon>Bacteria</taxon>
        <taxon>Pseudomonadati</taxon>
        <taxon>Campylobacterota</taxon>
        <taxon>Epsilonproteobacteria</taxon>
        <taxon>Campylobacterales</taxon>
        <taxon>Campylobacteraceae</taxon>
        <taxon>Campylobacter</taxon>
    </lineage>
</organism>
<dbReference type="Pfam" id="PF20250">
    <property type="entry name" value="FapA_N"/>
    <property type="match status" value="1"/>
</dbReference>
<sequence>MLRLIIMIEDSKNPYQDIEAVSKSMDVPLEYLDFDILEIFTSYKTNPQDEFSLATDMSIFDNDEFFLDANLAITQSYKVKFYDTRKEVKARLPKVTLGTNKYSTKVVAVIEEDAVVKYTTSFEKDLINAIYKKMLKAGFLLGLREGDFKKRISRLTSSLRINEKIEKKESITVAIGIEPILATSGKLLVHYKNGEDNNNEKGKVRKDIDRGFLSGVLEGDLIMEYIKPVVGANGRNLKGDIIEVSPPQDNQDAQITVSQNILVEENEDHIKYIALKSGYIVEENNKYDIKEEIDIESVNLKSTGSITTGLESDVKINIKETDYLSDAIGSGMQVETSEVRAVGNVAKDAVIKAKSVSIEGNTHAQSKIYTQTATISLHMGYLECDEAKIDRLEGGKVRAKKVYIGSVLGGDIEAEEVYIETLHSNSLIRASSIISIDSLKGTNNRLIVDVNSVLDKNGDVTIHHKKIKALEDELKALPKELEFKKNIIDSNKNSINMIKNRLLEMRTEGITPPAAFLNKLKDFQGLVADYNKILKQINSKEMELATLKDELVSMESIILDAKIINRDRWTELNEIKFKLLEPPIDVSYSTKENELAKLITLKAGIDGYEIVRSNEL</sequence>
<evidence type="ECO:0000313" key="4">
    <source>
        <dbReference type="Proteomes" id="UP000321599"/>
    </source>
</evidence>
<evidence type="ECO:0000259" key="2">
    <source>
        <dbReference type="Pfam" id="PF20250"/>
    </source>
</evidence>
<name>A0ABY3G9V5_9BACT</name>
<feature type="coiled-coil region" evidence="1">
    <location>
        <begin position="530"/>
        <end position="557"/>
    </location>
</feature>
<evidence type="ECO:0000256" key="1">
    <source>
        <dbReference type="SAM" id="Coils"/>
    </source>
</evidence>
<protein>
    <submittedName>
        <fullName evidence="3">DUF342 domain-containing protein</fullName>
    </submittedName>
</protein>
<dbReference type="Proteomes" id="UP000321599">
    <property type="component" value="Unassembled WGS sequence"/>
</dbReference>
<keyword evidence="1" id="KW-0175">Coiled coil</keyword>